<keyword evidence="4 6" id="KW-0328">Glycosyltransferase</keyword>
<gene>
    <name evidence="4 6" type="primary">pyrR</name>
    <name evidence="6" type="ORF">HLPCO_000628</name>
</gene>
<dbReference type="OrthoDB" id="9802227at2"/>
<dbReference type="FunFam" id="3.40.50.2020:FF:000020">
    <property type="entry name" value="Bifunctional protein PyrR"/>
    <property type="match status" value="1"/>
</dbReference>
<dbReference type="EMBL" id="AFNU02000002">
    <property type="protein sequence ID" value="ERJ13019.1"/>
    <property type="molecule type" value="Genomic_DNA"/>
</dbReference>
<keyword evidence="2 4" id="KW-0805">Transcription regulation</keyword>
<dbReference type="Proteomes" id="UP000005707">
    <property type="component" value="Unassembled WGS sequence"/>
</dbReference>
<dbReference type="GO" id="GO:0006355">
    <property type="term" value="P:regulation of DNA-templated transcription"/>
    <property type="evidence" value="ECO:0007669"/>
    <property type="project" value="UniProtKB-UniRule"/>
</dbReference>
<reference evidence="6 7" key="2">
    <citation type="journal article" date="2013" name="PLoS ONE">
        <title>INDIGO - INtegrated Data Warehouse of MIcrobial GenOmes with Examples from the Red Sea Extremophiles.</title>
        <authorList>
            <person name="Alam I."/>
            <person name="Antunes A."/>
            <person name="Kamau A.A."/>
            <person name="Ba Alawi W."/>
            <person name="Kalkatawi M."/>
            <person name="Stingl U."/>
            <person name="Bajic V.B."/>
        </authorList>
    </citation>
    <scope>NUCLEOTIDE SEQUENCE [LARGE SCALE GENOMIC DNA]</scope>
    <source>
        <strain evidence="6 7">SSD-17B</strain>
    </source>
</reference>
<dbReference type="InParanoid" id="U2FPQ2"/>
<comment type="function">
    <text evidence="4">Regulates the transcription of the pyrimidine nucleotide (pyr) operon in response to exogenous pyrimidines.</text>
</comment>
<comment type="similarity">
    <text evidence="1 4">Belongs to the purine/pyrimidine phosphoribosyltransferase family. PyrR subfamily.</text>
</comment>
<proteinExistence type="inferred from homology"/>
<dbReference type="PANTHER" id="PTHR11608">
    <property type="entry name" value="BIFUNCTIONAL PROTEIN PYRR"/>
    <property type="match status" value="1"/>
</dbReference>
<accession>U2FPQ2</accession>
<protein>
    <recommendedName>
        <fullName evidence="4">Bifunctional protein PyrR</fullName>
    </recommendedName>
    <domain>
        <recommendedName>
            <fullName evidence="4">Pyrimidine operon regulatory protein</fullName>
        </recommendedName>
    </domain>
    <domain>
        <recommendedName>
            <fullName evidence="4">Uracil phosphoribosyltransferase</fullName>
            <shortName evidence="4">UPRTase</shortName>
            <ecNumber evidence="4">2.4.2.9</ecNumber>
        </recommendedName>
    </domain>
</protein>
<dbReference type="InterPro" id="IPR050137">
    <property type="entry name" value="PyrR_bifunctional"/>
</dbReference>
<keyword evidence="4 6" id="KW-0808">Transferase</keyword>
<dbReference type="GO" id="GO:0004845">
    <property type="term" value="F:uracil phosphoribosyltransferase activity"/>
    <property type="evidence" value="ECO:0007669"/>
    <property type="project" value="UniProtKB-UniRule"/>
</dbReference>
<dbReference type="SUPFAM" id="SSF53271">
    <property type="entry name" value="PRTase-like"/>
    <property type="match status" value="1"/>
</dbReference>
<dbReference type="STRING" id="1033810.HLPCO_000628"/>
<dbReference type="EC" id="2.4.2.9" evidence="4"/>
<dbReference type="InterPro" id="IPR029057">
    <property type="entry name" value="PRTase-like"/>
</dbReference>
<dbReference type="Gene3D" id="3.40.50.2020">
    <property type="match status" value="1"/>
</dbReference>
<dbReference type="AlphaFoldDB" id="U2FPQ2"/>
<dbReference type="PANTHER" id="PTHR11608:SF0">
    <property type="entry name" value="BIFUNCTIONAL PROTEIN PYRR"/>
    <property type="match status" value="1"/>
</dbReference>
<keyword evidence="7" id="KW-1185">Reference proteome</keyword>
<dbReference type="Pfam" id="PF00156">
    <property type="entry name" value="Pribosyltran"/>
    <property type="match status" value="1"/>
</dbReference>
<comment type="function">
    <text evidence="4">Also displays a weak uracil phosphoribosyltransferase activity which is not physiologically significant.</text>
</comment>
<name>U2FPQ2_9MOLU</name>
<organism evidence="6 7">
    <name type="scientific">Haloplasma contractile SSD-17B</name>
    <dbReference type="NCBI Taxonomy" id="1033810"/>
    <lineage>
        <taxon>Bacteria</taxon>
        <taxon>Bacillati</taxon>
        <taxon>Mycoplasmatota</taxon>
        <taxon>Mollicutes</taxon>
        <taxon>Haloplasmatales</taxon>
        <taxon>Haloplasmataceae</taxon>
        <taxon>Haloplasma</taxon>
    </lineage>
</organism>
<dbReference type="InterPro" id="IPR023050">
    <property type="entry name" value="PyrR"/>
</dbReference>
<dbReference type="FunCoup" id="U2FPQ2">
    <property type="interactions" value="163"/>
</dbReference>
<dbReference type="NCBIfam" id="NF003548">
    <property type="entry name" value="PRK05205.1-4"/>
    <property type="match status" value="1"/>
</dbReference>
<keyword evidence="3 4" id="KW-0804">Transcription</keyword>
<evidence type="ECO:0000313" key="6">
    <source>
        <dbReference type="EMBL" id="ERJ13019.1"/>
    </source>
</evidence>
<evidence type="ECO:0000256" key="2">
    <source>
        <dbReference type="ARBA" id="ARBA00023015"/>
    </source>
</evidence>
<dbReference type="RefSeq" id="WP_008826970.1">
    <property type="nucleotide sequence ID" value="NZ_AFNU02000002.1"/>
</dbReference>
<evidence type="ECO:0000256" key="4">
    <source>
        <dbReference type="HAMAP-Rule" id="MF_01219"/>
    </source>
</evidence>
<dbReference type="InterPro" id="IPR000836">
    <property type="entry name" value="PRTase_dom"/>
</dbReference>
<dbReference type="NCBIfam" id="NF003549">
    <property type="entry name" value="PRK05205.1-5"/>
    <property type="match status" value="1"/>
</dbReference>
<reference evidence="6 7" key="1">
    <citation type="journal article" date="2011" name="J. Bacteriol.">
        <title>Genome sequence of Haloplasma contractile, an unusual contractile bacterium from a deep-sea anoxic brine lake.</title>
        <authorList>
            <person name="Antunes A."/>
            <person name="Alam I."/>
            <person name="El Dorry H."/>
            <person name="Siam R."/>
            <person name="Robertson A."/>
            <person name="Bajic V.B."/>
            <person name="Stingl U."/>
        </authorList>
    </citation>
    <scope>NUCLEOTIDE SEQUENCE [LARGE SCALE GENOMIC DNA]</scope>
    <source>
        <strain evidence="6 7">SSD-17B</strain>
    </source>
</reference>
<feature type="short sequence motif" description="PRPP-binding" evidence="4">
    <location>
        <begin position="97"/>
        <end position="109"/>
    </location>
</feature>
<evidence type="ECO:0000313" key="7">
    <source>
        <dbReference type="Proteomes" id="UP000005707"/>
    </source>
</evidence>
<evidence type="ECO:0000256" key="1">
    <source>
        <dbReference type="ARBA" id="ARBA00005565"/>
    </source>
</evidence>
<feature type="domain" description="Phosphoribosyltransferase" evidence="5">
    <location>
        <begin position="5"/>
        <end position="156"/>
    </location>
</feature>
<evidence type="ECO:0000259" key="5">
    <source>
        <dbReference type="Pfam" id="PF00156"/>
    </source>
</evidence>
<comment type="caution">
    <text evidence="6">The sequence shown here is derived from an EMBL/GenBank/DDBJ whole genome shotgun (WGS) entry which is preliminary data.</text>
</comment>
<dbReference type="eggNOG" id="COG2065">
    <property type="taxonomic scope" value="Bacteria"/>
</dbReference>
<evidence type="ECO:0000256" key="3">
    <source>
        <dbReference type="ARBA" id="ARBA00023163"/>
    </source>
</evidence>
<dbReference type="CDD" id="cd06223">
    <property type="entry name" value="PRTases_typeI"/>
    <property type="match status" value="1"/>
</dbReference>
<dbReference type="HAMAP" id="MF_01219">
    <property type="entry name" value="PyrR"/>
    <property type="match status" value="1"/>
</dbReference>
<sequence length="176" mass="19728">MAFTKEIIDAETMGRSLKRISHEILERNKGTKDLVIIGIKSKGVYIANRIAKNIKTIEDVEVSVGELDITNYRDDIEKDESLNSTSKIEFSVEGKKVVLIDDVLYTGRTVRAALDAIMDYGRANEIQLATLIDRGHRELPIRPDYVGKNIPTSKQEQVIVKLLEKDGTDGVLISKK</sequence>
<comment type="catalytic activity">
    <reaction evidence="4">
        <text>UMP + diphosphate = 5-phospho-alpha-D-ribose 1-diphosphate + uracil</text>
        <dbReference type="Rhea" id="RHEA:13017"/>
        <dbReference type="ChEBI" id="CHEBI:17568"/>
        <dbReference type="ChEBI" id="CHEBI:33019"/>
        <dbReference type="ChEBI" id="CHEBI:57865"/>
        <dbReference type="ChEBI" id="CHEBI:58017"/>
        <dbReference type="EC" id="2.4.2.9"/>
    </reaction>
</comment>